<dbReference type="GO" id="GO:0005524">
    <property type="term" value="F:ATP binding"/>
    <property type="evidence" value="ECO:0007669"/>
    <property type="project" value="UniProtKB-KW"/>
</dbReference>
<dbReference type="SMART" id="SM00278">
    <property type="entry name" value="HhH1"/>
    <property type="match status" value="2"/>
</dbReference>
<dbReference type="InterPro" id="IPR050534">
    <property type="entry name" value="Coronavir_polyprotein_1ab"/>
</dbReference>
<gene>
    <name evidence="5" type="ORF">DS742_14440</name>
</gene>
<dbReference type="Pfam" id="PF14490">
    <property type="entry name" value="HHH_RecD2"/>
    <property type="match status" value="1"/>
</dbReference>
<sequence length="788" mass="88711">MDEEKILKFECTLDWIIFPKYVKKVESNEFAIFRANITKALDNCNEDMDQIKLKGNTCSLEFGTTYKVFCKLADVHEQYGNTYEIVYISKCIDISSKDKQKEFLKNVLNENLVDKLFEEYDDVIKLLENRDVKSLMKIKGIGNQVALKMIDEFEESKDYSAIYMELGQLGLTHTFIKKLVDFYHSPDTVIDVVRNNPYDLVRVEGVGFKKADEVACKVGVGQFDIRRIKGFLLHHLNEQGELGKSYLNYQELMKALYDTLGFVPEEVVNSTAKLMIENNDVVVLDNGTKIALKKFYDLENNIMSELIRLQIGKIEIIETDTKDDEILPESELHMDYIPKSFNIGNWESIVSRVEDEQGFTFTNEQRAAIKLSLDNHVMALTGLAGAGKTSTANGICSLYDNYNILACALSGKASVRITEATGLPASTIHRALGYQNGQFMFNKLNKLAVDIVLIDEATMINGTLFLSLLEAIPSGAKVIIMGDVQQLTPIGNCQVFADILDSDVLPVVKLTKPHRQALMSGIIPTSIKVASQEQIFSNSFDGSVVLGELKDMELDITGNKESLSNNIIRHFQSEMDKYKDIMEVQVCVPMRLKGELSCYNINAKIQDIYNPKFNDGNEIEILLEKKKENVKKYLIRVGDKVLNTKNNYKCVNSNGDNTPVFNGNIGIIKEIGDDGYCIIDFVGIGEVVFSKSDSKNLELAYACTVHKMQGSGFTSTIVGMDSSSFIMNNSELLYTALTRAKKYCILVGNNFAVSKAIQTKEVKTKQTFLRDMLLENKFRLKEKDEKIA</sequence>
<dbReference type="CDD" id="cd17933">
    <property type="entry name" value="DEXSc_RecD-like"/>
    <property type="match status" value="1"/>
</dbReference>
<comment type="caution">
    <text evidence="5">The sequence shown here is derived from an EMBL/GenBank/DDBJ whole genome shotgun (WGS) entry which is preliminary data.</text>
</comment>
<dbReference type="Pfam" id="PF14520">
    <property type="entry name" value="HHH_5"/>
    <property type="match status" value="1"/>
</dbReference>
<dbReference type="InterPro" id="IPR027417">
    <property type="entry name" value="P-loop_NTPase"/>
</dbReference>
<dbReference type="SMART" id="SM00382">
    <property type="entry name" value="AAA"/>
    <property type="match status" value="1"/>
</dbReference>
<dbReference type="Gene3D" id="2.30.30.940">
    <property type="match status" value="1"/>
</dbReference>
<accession>A0A3E2NBC5</accession>
<dbReference type="InterPro" id="IPR029493">
    <property type="entry name" value="RecD2-like_HHH"/>
</dbReference>
<dbReference type="GO" id="GO:0006310">
    <property type="term" value="P:DNA recombination"/>
    <property type="evidence" value="ECO:0007669"/>
    <property type="project" value="TreeGrafter"/>
</dbReference>
<dbReference type="InterPro" id="IPR003583">
    <property type="entry name" value="Hlx-hairpin-Hlx_DNA-bd_motif"/>
</dbReference>
<dbReference type="RefSeq" id="WP_117417681.1">
    <property type="nucleotide sequence ID" value="NZ_QOHO01000043.1"/>
</dbReference>
<feature type="domain" description="Helix-hairpin-helix DNA-binding motif class 1" evidence="3">
    <location>
        <begin position="198"/>
        <end position="217"/>
    </location>
</feature>
<dbReference type="Gene3D" id="1.10.10.2220">
    <property type="match status" value="1"/>
</dbReference>
<organism evidence="5 6">
    <name type="scientific">Lacrimispora amygdalina</name>
    <dbReference type="NCBI Taxonomy" id="253257"/>
    <lineage>
        <taxon>Bacteria</taxon>
        <taxon>Bacillati</taxon>
        <taxon>Bacillota</taxon>
        <taxon>Clostridia</taxon>
        <taxon>Lachnospirales</taxon>
        <taxon>Lachnospiraceae</taxon>
        <taxon>Lacrimispora</taxon>
    </lineage>
</organism>
<dbReference type="Proteomes" id="UP000260680">
    <property type="component" value="Unassembled WGS sequence"/>
</dbReference>
<evidence type="ECO:0008006" key="7">
    <source>
        <dbReference type="Google" id="ProtNLM"/>
    </source>
</evidence>
<proteinExistence type="predicted"/>
<dbReference type="GO" id="GO:0017116">
    <property type="term" value="F:single-stranded DNA helicase activity"/>
    <property type="evidence" value="ECO:0007669"/>
    <property type="project" value="TreeGrafter"/>
</dbReference>
<reference evidence="5 6" key="1">
    <citation type="submission" date="2018-07" db="EMBL/GenBank/DDBJ databases">
        <title>New species, Clostridium PI-S10-A1B.</title>
        <authorList>
            <person name="Krishna G."/>
            <person name="Summeta K."/>
            <person name="Shikha S."/>
            <person name="Prabhu P.B."/>
            <person name="Suresh K."/>
        </authorList>
    </citation>
    <scope>NUCLEOTIDE SEQUENCE [LARGE SCALE GENOMIC DNA]</scope>
    <source>
        <strain evidence="5 6">PI-S10-A1B</strain>
    </source>
</reference>
<evidence type="ECO:0000313" key="6">
    <source>
        <dbReference type="Proteomes" id="UP000260680"/>
    </source>
</evidence>
<dbReference type="GO" id="GO:0009338">
    <property type="term" value="C:exodeoxyribonuclease V complex"/>
    <property type="evidence" value="ECO:0007669"/>
    <property type="project" value="TreeGrafter"/>
</dbReference>
<dbReference type="GO" id="GO:0003677">
    <property type="term" value="F:DNA binding"/>
    <property type="evidence" value="ECO:0007669"/>
    <property type="project" value="InterPro"/>
</dbReference>
<dbReference type="GO" id="GO:0006281">
    <property type="term" value="P:DNA repair"/>
    <property type="evidence" value="ECO:0007669"/>
    <property type="project" value="InterPro"/>
</dbReference>
<evidence type="ECO:0000256" key="2">
    <source>
        <dbReference type="ARBA" id="ARBA00022840"/>
    </source>
</evidence>
<feature type="domain" description="AAA+ ATPase" evidence="4">
    <location>
        <begin position="374"/>
        <end position="511"/>
    </location>
</feature>
<dbReference type="SUPFAM" id="SSF52540">
    <property type="entry name" value="P-loop containing nucleoside triphosphate hydrolases"/>
    <property type="match status" value="1"/>
</dbReference>
<evidence type="ECO:0000259" key="4">
    <source>
        <dbReference type="SMART" id="SM00382"/>
    </source>
</evidence>
<evidence type="ECO:0000256" key="1">
    <source>
        <dbReference type="ARBA" id="ARBA00022741"/>
    </source>
</evidence>
<dbReference type="CDD" id="cd18809">
    <property type="entry name" value="SF1_C_RecD"/>
    <property type="match status" value="1"/>
</dbReference>
<protein>
    <recommendedName>
        <fullName evidence="7">RecD/TraA family helicase</fullName>
    </recommendedName>
</protein>
<dbReference type="Pfam" id="PF13538">
    <property type="entry name" value="UvrD_C_2"/>
    <property type="match status" value="1"/>
</dbReference>
<dbReference type="EMBL" id="QOHO01000043">
    <property type="protein sequence ID" value="RFZ78308.1"/>
    <property type="molecule type" value="Genomic_DNA"/>
</dbReference>
<dbReference type="InterPro" id="IPR027785">
    <property type="entry name" value="UvrD-like_helicase_C"/>
</dbReference>
<evidence type="ECO:0000259" key="3">
    <source>
        <dbReference type="SMART" id="SM00278"/>
    </source>
</evidence>
<keyword evidence="1" id="KW-0547">Nucleotide-binding</keyword>
<dbReference type="OrthoDB" id="9803432at2"/>
<dbReference type="PANTHER" id="PTHR43788">
    <property type="entry name" value="DNA2/NAM7 HELICASE FAMILY MEMBER"/>
    <property type="match status" value="1"/>
</dbReference>
<feature type="domain" description="Helix-hairpin-helix DNA-binding motif class 1" evidence="3">
    <location>
        <begin position="133"/>
        <end position="152"/>
    </location>
</feature>
<evidence type="ECO:0000313" key="5">
    <source>
        <dbReference type="EMBL" id="RFZ78308.1"/>
    </source>
</evidence>
<dbReference type="InterPro" id="IPR003593">
    <property type="entry name" value="AAA+_ATPase"/>
</dbReference>
<dbReference type="Gene3D" id="3.40.50.300">
    <property type="entry name" value="P-loop containing nucleotide triphosphate hydrolases"/>
    <property type="match status" value="2"/>
</dbReference>
<dbReference type="Pfam" id="PF13604">
    <property type="entry name" value="AAA_30"/>
    <property type="match status" value="1"/>
</dbReference>
<keyword evidence="2" id="KW-0067">ATP-binding</keyword>
<dbReference type="PANTHER" id="PTHR43788:SF6">
    <property type="entry name" value="DNA HELICASE B"/>
    <property type="match status" value="1"/>
</dbReference>
<dbReference type="AlphaFoldDB" id="A0A3E2NBC5"/>
<name>A0A3E2NBC5_9FIRM</name>